<evidence type="ECO:0008006" key="4">
    <source>
        <dbReference type="Google" id="ProtNLM"/>
    </source>
</evidence>
<organism evidence="2 3">
    <name type="scientific">Pseudolysinimonas yzui</name>
    <dbReference type="NCBI Taxonomy" id="2708254"/>
    <lineage>
        <taxon>Bacteria</taxon>
        <taxon>Bacillati</taxon>
        <taxon>Actinomycetota</taxon>
        <taxon>Actinomycetes</taxon>
        <taxon>Micrococcales</taxon>
        <taxon>Microbacteriaceae</taxon>
        <taxon>Pseudolysinimonas</taxon>
    </lineage>
</organism>
<feature type="chain" id="PRO_5035317682" description="DUF3558 domain-containing protein" evidence="1">
    <location>
        <begin position="22"/>
        <end position="184"/>
    </location>
</feature>
<dbReference type="EMBL" id="BNAI01000002">
    <property type="protein sequence ID" value="GHF13656.1"/>
    <property type="molecule type" value="Genomic_DNA"/>
</dbReference>
<dbReference type="RefSeq" id="WP_191282683.1">
    <property type="nucleotide sequence ID" value="NZ_BNAI01000002.1"/>
</dbReference>
<evidence type="ECO:0000313" key="2">
    <source>
        <dbReference type="EMBL" id="GHF13656.1"/>
    </source>
</evidence>
<keyword evidence="1" id="KW-0732">Signal</keyword>
<protein>
    <recommendedName>
        <fullName evidence="4">DUF3558 domain-containing protein</fullName>
    </recommendedName>
</protein>
<evidence type="ECO:0000313" key="3">
    <source>
        <dbReference type="Proteomes" id="UP000617531"/>
    </source>
</evidence>
<comment type="caution">
    <text evidence="2">The sequence shown here is derived from an EMBL/GenBank/DDBJ whole genome shotgun (WGS) entry which is preliminary data.</text>
</comment>
<gene>
    <name evidence="2" type="ORF">GCM10011600_13210</name>
</gene>
<evidence type="ECO:0000256" key="1">
    <source>
        <dbReference type="SAM" id="SignalP"/>
    </source>
</evidence>
<reference evidence="2" key="2">
    <citation type="submission" date="2020-09" db="EMBL/GenBank/DDBJ databases">
        <authorList>
            <person name="Sun Q."/>
            <person name="Zhou Y."/>
        </authorList>
    </citation>
    <scope>NUCLEOTIDE SEQUENCE</scope>
    <source>
        <strain evidence="2">CGMCC 1.16548</strain>
    </source>
</reference>
<feature type="signal peptide" evidence="1">
    <location>
        <begin position="1"/>
        <end position="21"/>
    </location>
</feature>
<dbReference type="AlphaFoldDB" id="A0A8J3M0B4"/>
<dbReference type="PROSITE" id="PS51257">
    <property type="entry name" value="PROKAR_LIPOPROTEIN"/>
    <property type="match status" value="1"/>
</dbReference>
<accession>A0A8J3M0B4</accession>
<reference evidence="2" key="1">
    <citation type="journal article" date="2014" name="Int. J. Syst. Evol. Microbiol.">
        <title>Complete genome sequence of Corynebacterium casei LMG S-19264T (=DSM 44701T), isolated from a smear-ripened cheese.</title>
        <authorList>
            <consortium name="US DOE Joint Genome Institute (JGI-PGF)"/>
            <person name="Walter F."/>
            <person name="Albersmeier A."/>
            <person name="Kalinowski J."/>
            <person name="Ruckert C."/>
        </authorList>
    </citation>
    <scope>NUCLEOTIDE SEQUENCE</scope>
    <source>
        <strain evidence="2">CGMCC 1.16548</strain>
    </source>
</reference>
<proteinExistence type="predicted"/>
<sequence length="184" mass="19324">MTTRRILPLLALPLAATVLFAGCSTTLRPDRLDTDPSTSADDLMAVPTDCALLVPSAADRGFAQLTVDPQYEDDSDLAGVQQAGGTVCFFADPDTDAVYHVGVQLVQGNEAERKERRWERDGLLVVDGVGDVAYYTAISNEVNGDSSSELRVLAGDYYVQVGAAPSADAAALTPFALDAIAALG</sequence>
<dbReference type="Proteomes" id="UP000617531">
    <property type="component" value="Unassembled WGS sequence"/>
</dbReference>
<keyword evidence="3" id="KW-1185">Reference proteome</keyword>
<name>A0A8J3M0B4_9MICO</name>